<protein>
    <submittedName>
        <fullName evidence="2">Unnamed protein product</fullName>
    </submittedName>
</protein>
<keyword evidence="1" id="KW-0175">Coiled coil</keyword>
<evidence type="ECO:0000313" key="2">
    <source>
        <dbReference type="EMBL" id="GME73449.1"/>
    </source>
</evidence>
<dbReference type="AlphaFoldDB" id="A0A9W6WJ71"/>
<dbReference type="Proteomes" id="UP001165120">
    <property type="component" value="Unassembled WGS sequence"/>
</dbReference>
<proteinExistence type="predicted"/>
<sequence>MTLTQSKPSSPLLTLQESLVTTNEAIVRERGKLKKLKNDWRKRSSTLKTEIDLLNKRTTIGDESRNYKKVSSLRQAVSKSEEENSKIELDLQELYNKETEFDEKYLDEKRKYEKELRILTSFENEYNKKMDEFLNKIKSVENDKNQLLLKKEKLINKKSKILNDIERIKKEINELKSNEIKFRENNREIRSNTRTQKFKVLSTDINRIEKELTNEYKKMLNDNSN</sequence>
<gene>
    <name evidence="2" type="ORF">Cboi02_000404500</name>
</gene>
<evidence type="ECO:0000313" key="3">
    <source>
        <dbReference type="Proteomes" id="UP001165120"/>
    </source>
</evidence>
<comment type="caution">
    <text evidence="2">The sequence shown here is derived from an EMBL/GenBank/DDBJ whole genome shotgun (WGS) entry which is preliminary data.</text>
</comment>
<evidence type="ECO:0000256" key="1">
    <source>
        <dbReference type="SAM" id="Coils"/>
    </source>
</evidence>
<keyword evidence="3" id="KW-1185">Reference proteome</keyword>
<feature type="coiled-coil region" evidence="1">
    <location>
        <begin position="123"/>
        <end position="185"/>
    </location>
</feature>
<name>A0A9W6WJ71_CANBO</name>
<feature type="coiled-coil region" evidence="1">
    <location>
        <begin position="70"/>
        <end position="97"/>
    </location>
</feature>
<organism evidence="2 3">
    <name type="scientific">Candida boidinii</name>
    <name type="common">Yeast</name>
    <dbReference type="NCBI Taxonomy" id="5477"/>
    <lineage>
        <taxon>Eukaryota</taxon>
        <taxon>Fungi</taxon>
        <taxon>Dikarya</taxon>
        <taxon>Ascomycota</taxon>
        <taxon>Saccharomycotina</taxon>
        <taxon>Pichiomycetes</taxon>
        <taxon>Pichiales</taxon>
        <taxon>Pichiaceae</taxon>
        <taxon>Ogataea</taxon>
        <taxon>Ogataea/Candida clade</taxon>
    </lineage>
</organism>
<dbReference type="EMBL" id="BSXN01001529">
    <property type="protein sequence ID" value="GME73449.1"/>
    <property type="molecule type" value="Genomic_DNA"/>
</dbReference>
<reference evidence="2" key="1">
    <citation type="submission" date="2023-04" db="EMBL/GenBank/DDBJ databases">
        <title>Candida boidinii NBRC 10035.</title>
        <authorList>
            <person name="Ichikawa N."/>
            <person name="Sato H."/>
            <person name="Tonouchi N."/>
        </authorList>
    </citation>
    <scope>NUCLEOTIDE SEQUENCE</scope>
    <source>
        <strain evidence="2">NBRC 10035</strain>
    </source>
</reference>
<accession>A0A9W6WJ71</accession>